<dbReference type="InterPro" id="IPR040358">
    <property type="entry name" value="At4g22758-like"/>
</dbReference>
<name>A0ABU6W3C1_9FABA</name>
<organism evidence="3 4">
    <name type="scientific">Stylosanthes scabra</name>
    <dbReference type="NCBI Taxonomy" id="79078"/>
    <lineage>
        <taxon>Eukaryota</taxon>
        <taxon>Viridiplantae</taxon>
        <taxon>Streptophyta</taxon>
        <taxon>Embryophyta</taxon>
        <taxon>Tracheophyta</taxon>
        <taxon>Spermatophyta</taxon>
        <taxon>Magnoliopsida</taxon>
        <taxon>eudicotyledons</taxon>
        <taxon>Gunneridae</taxon>
        <taxon>Pentapetalae</taxon>
        <taxon>rosids</taxon>
        <taxon>fabids</taxon>
        <taxon>Fabales</taxon>
        <taxon>Fabaceae</taxon>
        <taxon>Papilionoideae</taxon>
        <taxon>50 kb inversion clade</taxon>
        <taxon>dalbergioids sensu lato</taxon>
        <taxon>Dalbergieae</taxon>
        <taxon>Pterocarpus clade</taxon>
        <taxon>Stylosanthes</taxon>
    </lineage>
</organism>
<dbReference type="InterPro" id="IPR055482">
    <property type="entry name" value="DUF7054"/>
</dbReference>
<feature type="domain" description="DUF7054" evidence="2">
    <location>
        <begin position="34"/>
        <end position="114"/>
    </location>
</feature>
<dbReference type="Pfam" id="PF23156">
    <property type="entry name" value="DUF7054"/>
    <property type="match status" value="1"/>
</dbReference>
<evidence type="ECO:0000259" key="2">
    <source>
        <dbReference type="Pfam" id="PF23156"/>
    </source>
</evidence>
<feature type="region of interest" description="Disordered" evidence="1">
    <location>
        <begin position="121"/>
        <end position="140"/>
    </location>
</feature>
<reference evidence="3 4" key="1">
    <citation type="journal article" date="2023" name="Plants (Basel)">
        <title>Bridging the Gap: Combining Genomics and Transcriptomics Approaches to Understand Stylosanthes scabra, an Orphan Legume from the Brazilian Caatinga.</title>
        <authorList>
            <person name="Ferreira-Neto J.R.C."/>
            <person name="da Silva M.D."/>
            <person name="Binneck E."/>
            <person name="de Melo N.F."/>
            <person name="da Silva R.H."/>
            <person name="de Melo A.L.T.M."/>
            <person name="Pandolfi V."/>
            <person name="Bustamante F.O."/>
            <person name="Brasileiro-Vidal A.C."/>
            <person name="Benko-Iseppon A.M."/>
        </authorList>
    </citation>
    <scope>NUCLEOTIDE SEQUENCE [LARGE SCALE GENOMIC DNA]</scope>
    <source>
        <tissue evidence="3">Leaves</tissue>
    </source>
</reference>
<evidence type="ECO:0000313" key="3">
    <source>
        <dbReference type="EMBL" id="MED6180397.1"/>
    </source>
</evidence>
<gene>
    <name evidence="3" type="ORF">PIB30_009746</name>
</gene>
<accession>A0ABU6W3C1</accession>
<protein>
    <recommendedName>
        <fullName evidence="2">DUF7054 domain-containing protein</fullName>
    </recommendedName>
</protein>
<dbReference type="EMBL" id="JASCZI010181265">
    <property type="protein sequence ID" value="MED6180397.1"/>
    <property type="molecule type" value="Genomic_DNA"/>
</dbReference>
<dbReference type="Proteomes" id="UP001341840">
    <property type="component" value="Unassembled WGS sequence"/>
</dbReference>
<dbReference type="PANTHER" id="PTHR33270">
    <property type="entry name" value="BNAC05G50380D PROTEIN"/>
    <property type="match status" value="1"/>
</dbReference>
<proteinExistence type="predicted"/>
<keyword evidence="4" id="KW-1185">Reference proteome</keyword>
<comment type="caution">
    <text evidence="3">The sequence shown here is derived from an EMBL/GenBank/DDBJ whole genome shotgun (WGS) entry which is preliminary data.</text>
</comment>
<sequence>MGSTKNGGGFEKKALMQKSKSMGKEEDHKSKNMSNRILVTINILGSSGPIRLVVNETDLVSRVIETSLKSYAKEDRLPQLGFDATNFFLCCPDAGALEPLKPIGYYGTRNFVLCKKQASPSAESPSKIHNHRRNNKGSGGWKRLNKSLSFGALRFIMHCAAASGEAKA</sequence>
<dbReference type="PANTHER" id="PTHR33270:SF5">
    <property type="entry name" value="GB|AAC00605.1"/>
    <property type="match status" value="1"/>
</dbReference>
<evidence type="ECO:0000256" key="1">
    <source>
        <dbReference type="SAM" id="MobiDB-lite"/>
    </source>
</evidence>
<feature type="region of interest" description="Disordered" evidence="1">
    <location>
        <begin position="1"/>
        <end position="31"/>
    </location>
</feature>
<evidence type="ECO:0000313" key="4">
    <source>
        <dbReference type="Proteomes" id="UP001341840"/>
    </source>
</evidence>